<dbReference type="Gene3D" id="3.90.550.10">
    <property type="entry name" value="Spore Coat Polysaccharide Biosynthesis Protein SpsA, Chain A"/>
    <property type="match status" value="1"/>
</dbReference>
<accession>A0ABT0IRU1</accession>
<dbReference type="GO" id="GO:0008168">
    <property type="term" value="F:methyltransferase activity"/>
    <property type="evidence" value="ECO:0007669"/>
    <property type="project" value="UniProtKB-KW"/>
</dbReference>
<keyword evidence="3" id="KW-1185">Reference proteome</keyword>
<name>A0ABT0IRU1_9HYPH</name>
<dbReference type="EMBL" id="JALPRY010000012">
    <property type="protein sequence ID" value="MCK8780573.1"/>
    <property type="molecule type" value="Genomic_DNA"/>
</dbReference>
<dbReference type="Gene3D" id="3.40.50.150">
    <property type="entry name" value="Vaccinia Virus protein VP39"/>
    <property type="match status" value="1"/>
</dbReference>
<dbReference type="InterPro" id="IPR029063">
    <property type="entry name" value="SAM-dependent_MTases_sf"/>
</dbReference>
<dbReference type="InterPro" id="IPR053188">
    <property type="entry name" value="FkbM_Methyltransferase"/>
</dbReference>
<sequence length="719" mass="81227">MKRNLAIMFAVTANLAFAVGNMIVGLRKHNPDMYDTIVIFHDGIPEDQKAALIQLDERCEFRELTKDQWLRRHFGDDQDMEVQRRVNDALGRYSHFMLVKLDVFDLLKEFRQVLFLDADMLISGDLSPILQHRPMAWREGTKKLIQKFHPFTTEHDDFKGITDRQTIPNGGLIFVTDDLPHEKMLDDAYRFISTYLGKIAYTIDETAFGWVAFRHGISATLLPVKFNRWYGHADESTVITHPIGERKFWNDAVVALAFPQWQENNAAWIAAGGKAYSGPVTRRDLVPTESKNILEVFNNTETWRRAYETIRMSLPVELVPPSNFSKRYFPLHMRGIDKAIHYELRATGEDTFTVALHCEAPLLVKTELWRGKLAEHAGLLPGFNLVATDDRLSLERLRVPLAKLAAVLKTLYSATIVDVKRMTGSNVLPHSQAAGGLVAGSAYPEFTMKLQEALHYHALPRDKNEHGQARQRTVDDLSAAVMQMVHYLKPQIVLEIGAHGAEFSRSVKLAMPDARVVAFEANPGVHGRYREEVEALGVEYHFQCIADENRTYRFNVPATTKEHSTMGSLLTNQRAPAESTYEVQGQRLDDFLGEDGLNNAMWVDVEGAVGSVLAGAEKSLQKCILFFAELEASPRWEGQVLDREVIQQLAGFGLFPVLRDIQRHKWQHNIVFLRQEALTDPAILSICSEFFKKTVGHVRLESGNRMKAAAAAAIAVLPS</sequence>
<dbReference type="SUPFAM" id="SSF53448">
    <property type="entry name" value="Nucleotide-diphospho-sugar transferases"/>
    <property type="match status" value="1"/>
</dbReference>
<dbReference type="InterPro" id="IPR006342">
    <property type="entry name" value="FkbM_mtfrase"/>
</dbReference>
<dbReference type="GO" id="GO:0032259">
    <property type="term" value="P:methylation"/>
    <property type="evidence" value="ECO:0007669"/>
    <property type="project" value="UniProtKB-KW"/>
</dbReference>
<keyword evidence="2" id="KW-0489">Methyltransferase</keyword>
<reference evidence="2 3" key="1">
    <citation type="submission" date="2022-04" db="EMBL/GenBank/DDBJ databases">
        <title>Rhizobium coralii sp. nov., isolated from coral Turbinaria peltata.</title>
        <authorList>
            <person name="Sun H."/>
        </authorList>
    </citation>
    <scope>NUCLEOTIDE SEQUENCE [LARGE SCALE GENOMIC DNA]</scope>
    <source>
        <strain evidence="2 3">NTR19</strain>
    </source>
</reference>
<organism evidence="2 3">
    <name type="scientific">Neorhizobium turbinariae</name>
    <dbReference type="NCBI Taxonomy" id="2937795"/>
    <lineage>
        <taxon>Bacteria</taxon>
        <taxon>Pseudomonadati</taxon>
        <taxon>Pseudomonadota</taxon>
        <taxon>Alphaproteobacteria</taxon>
        <taxon>Hyphomicrobiales</taxon>
        <taxon>Rhizobiaceae</taxon>
        <taxon>Rhizobium/Agrobacterium group</taxon>
        <taxon>Neorhizobium</taxon>
    </lineage>
</organism>
<dbReference type="InterPro" id="IPR002495">
    <property type="entry name" value="Glyco_trans_8"/>
</dbReference>
<dbReference type="NCBIfam" id="TIGR01444">
    <property type="entry name" value="fkbM_fam"/>
    <property type="match status" value="1"/>
</dbReference>
<evidence type="ECO:0000259" key="1">
    <source>
        <dbReference type="Pfam" id="PF05050"/>
    </source>
</evidence>
<keyword evidence="2" id="KW-0808">Transferase</keyword>
<protein>
    <submittedName>
        <fullName evidence="2">FkbM family methyltransferase</fullName>
    </submittedName>
</protein>
<dbReference type="PANTHER" id="PTHR36973">
    <property type="entry name" value="SLL1456 PROTEIN-RELATED"/>
    <property type="match status" value="1"/>
</dbReference>
<dbReference type="PANTHER" id="PTHR36973:SF4">
    <property type="entry name" value="NODULATION PROTEIN"/>
    <property type="match status" value="1"/>
</dbReference>
<comment type="caution">
    <text evidence="2">The sequence shown here is derived from an EMBL/GenBank/DDBJ whole genome shotgun (WGS) entry which is preliminary data.</text>
</comment>
<dbReference type="Pfam" id="PF01501">
    <property type="entry name" value="Glyco_transf_8"/>
    <property type="match status" value="1"/>
</dbReference>
<dbReference type="SUPFAM" id="SSF53335">
    <property type="entry name" value="S-adenosyl-L-methionine-dependent methyltransferases"/>
    <property type="match status" value="1"/>
</dbReference>
<evidence type="ECO:0000313" key="3">
    <source>
        <dbReference type="Proteomes" id="UP001202827"/>
    </source>
</evidence>
<proteinExistence type="predicted"/>
<dbReference type="Proteomes" id="UP001202827">
    <property type="component" value="Unassembled WGS sequence"/>
</dbReference>
<gene>
    <name evidence="2" type="ORF">M0654_11305</name>
</gene>
<evidence type="ECO:0000313" key="2">
    <source>
        <dbReference type="EMBL" id="MCK8780573.1"/>
    </source>
</evidence>
<dbReference type="RefSeq" id="WP_248683182.1">
    <property type="nucleotide sequence ID" value="NZ_JALPRY010000012.1"/>
</dbReference>
<feature type="domain" description="Methyltransferase FkbM" evidence="1">
    <location>
        <begin position="496"/>
        <end position="650"/>
    </location>
</feature>
<dbReference type="Pfam" id="PF05050">
    <property type="entry name" value="Methyltransf_21"/>
    <property type="match status" value="1"/>
</dbReference>
<dbReference type="InterPro" id="IPR029044">
    <property type="entry name" value="Nucleotide-diphossugar_trans"/>
</dbReference>